<evidence type="ECO:0000313" key="1">
    <source>
        <dbReference type="EMBL" id="QHT27954.1"/>
    </source>
</evidence>
<proteinExistence type="predicted"/>
<dbReference type="AlphaFoldDB" id="A0A6C0EFP3"/>
<sequence length="435" mass="49273">MNNLVPTRVNPDYYYNNKRINDNLIFEKEDNNEETIDMLSLENKFIVKQRYIVLSSIDRDWYNLDSSVTPFNYTAKLGIANNDEVNLSTSNTVKNVISLGVTKLLLPNKKLYIDYSLIQDNLSYKPYILIDINEGDYTNEGTNRTVNNAIAIMNSLTPISRTFSELNYLEYKNINGAVKKYYNNPVSNLSILNIKMKTQLNQSPIELNDVLSIETIYSSGTNLNEKLNIKTTTFFNNQYQTGDIIKVKNYVYRDDGYSEANNFNSYINSEKGHKIIGIKNSSFDYFTITQSGTTITQHNNGSTDFNDRLFIEGDTDKIVVYSDGSSATVTYNNGTVITSSITKTITSPEKIYLKSTTQVKHYNNILIISIPHTISNSTGEIVVDSFWNSLKGKSDTEDIDSSDSGGKLINTFLQSHLFLTIGYLDYENVVSSQLI</sequence>
<organism evidence="1">
    <name type="scientific">viral metagenome</name>
    <dbReference type="NCBI Taxonomy" id="1070528"/>
    <lineage>
        <taxon>unclassified sequences</taxon>
        <taxon>metagenomes</taxon>
        <taxon>organismal metagenomes</taxon>
    </lineage>
</organism>
<reference evidence="1" key="1">
    <citation type="journal article" date="2020" name="Nature">
        <title>Giant virus diversity and host interactions through global metagenomics.</title>
        <authorList>
            <person name="Schulz F."/>
            <person name="Roux S."/>
            <person name="Paez-Espino D."/>
            <person name="Jungbluth S."/>
            <person name="Walsh D.A."/>
            <person name="Denef V.J."/>
            <person name="McMahon K.D."/>
            <person name="Konstantinidis K.T."/>
            <person name="Eloe-Fadrosh E.A."/>
            <person name="Kyrpides N.C."/>
            <person name="Woyke T."/>
        </authorList>
    </citation>
    <scope>NUCLEOTIDE SEQUENCE</scope>
    <source>
        <strain evidence="1">GVMAG-M-3300000115-19</strain>
    </source>
</reference>
<dbReference type="EMBL" id="MN738847">
    <property type="protein sequence ID" value="QHT27954.1"/>
    <property type="molecule type" value="Genomic_DNA"/>
</dbReference>
<name>A0A6C0EFP3_9ZZZZ</name>
<protein>
    <submittedName>
        <fullName evidence="1">Uncharacterized protein</fullName>
    </submittedName>
</protein>
<accession>A0A6C0EFP3</accession>